<reference evidence="2" key="1">
    <citation type="submission" date="2014-03" db="EMBL/GenBank/DDBJ databases">
        <authorList>
            <person name="Aksoy S."/>
            <person name="Warren W."/>
            <person name="Wilson R.K."/>
        </authorList>
    </citation>
    <scope>NUCLEOTIDE SEQUENCE [LARGE SCALE GENOMIC DNA]</scope>
    <source>
        <strain evidence="2">IAEA</strain>
    </source>
</reference>
<dbReference type="VEuPathDB" id="VectorBase:GBRI006341"/>
<dbReference type="AlphaFoldDB" id="A0A1A9W4T5"/>
<name>A0A1A9W4T5_9MUSC</name>
<dbReference type="EnsemblMetazoa" id="GBRI006341-RA">
    <property type="protein sequence ID" value="GBRI006341-PA"/>
    <property type="gene ID" value="GBRI006341"/>
</dbReference>
<protein>
    <submittedName>
        <fullName evidence="1">Uncharacterized protein</fullName>
    </submittedName>
</protein>
<keyword evidence="2" id="KW-1185">Reference proteome</keyword>
<dbReference type="Proteomes" id="UP000091820">
    <property type="component" value="Unassembled WGS sequence"/>
</dbReference>
<organism evidence="1 2">
    <name type="scientific">Glossina brevipalpis</name>
    <dbReference type="NCBI Taxonomy" id="37001"/>
    <lineage>
        <taxon>Eukaryota</taxon>
        <taxon>Metazoa</taxon>
        <taxon>Ecdysozoa</taxon>
        <taxon>Arthropoda</taxon>
        <taxon>Hexapoda</taxon>
        <taxon>Insecta</taxon>
        <taxon>Pterygota</taxon>
        <taxon>Neoptera</taxon>
        <taxon>Endopterygota</taxon>
        <taxon>Diptera</taxon>
        <taxon>Brachycera</taxon>
        <taxon>Muscomorpha</taxon>
        <taxon>Hippoboscoidea</taxon>
        <taxon>Glossinidae</taxon>
        <taxon>Glossina</taxon>
    </lineage>
</organism>
<proteinExistence type="predicted"/>
<sequence>MNDNSFVSCFLSGLRLEKCNNNVVAFASNSAGDPYDGCGCAGILMPGISIIQRRRVLRGRFISKRAVRAALKWSLFERQDTEY</sequence>
<accession>A0A1A9W4T5</accession>
<reference evidence="1" key="2">
    <citation type="submission" date="2020-05" db="UniProtKB">
        <authorList>
            <consortium name="EnsemblMetazoa"/>
        </authorList>
    </citation>
    <scope>IDENTIFICATION</scope>
    <source>
        <strain evidence="1">IAEA</strain>
    </source>
</reference>
<evidence type="ECO:0000313" key="1">
    <source>
        <dbReference type="EnsemblMetazoa" id="GBRI006341-PA"/>
    </source>
</evidence>
<evidence type="ECO:0000313" key="2">
    <source>
        <dbReference type="Proteomes" id="UP000091820"/>
    </source>
</evidence>